<comment type="caution">
    <text evidence="1">The sequence shown here is derived from an EMBL/GenBank/DDBJ whole genome shotgun (WGS) entry which is preliminary data.</text>
</comment>
<reference evidence="1 2" key="1">
    <citation type="journal article" date="2022" name="Hortic Res">
        <title>A haplotype resolved chromosomal level avocado genome allows analysis of novel avocado genes.</title>
        <authorList>
            <person name="Nath O."/>
            <person name="Fletcher S.J."/>
            <person name="Hayward A."/>
            <person name="Shaw L.M."/>
            <person name="Masouleh A.K."/>
            <person name="Furtado A."/>
            <person name="Henry R.J."/>
            <person name="Mitter N."/>
        </authorList>
    </citation>
    <scope>NUCLEOTIDE SEQUENCE [LARGE SCALE GENOMIC DNA]</scope>
    <source>
        <strain evidence="2">cv. Hass</strain>
    </source>
</reference>
<proteinExistence type="predicted"/>
<name>A0ACC2LH53_PERAE</name>
<dbReference type="Proteomes" id="UP001234297">
    <property type="component" value="Chromosome 8"/>
</dbReference>
<organism evidence="1 2">
    <name type="scientific">Persea americana</name>
    <name type="common">Avocado</name>
    <dbReference type="NCBI Taxonomy" id="3435"/>
    <lineage>
        <taxon>Eukaryota</taxon>
        <taxon>Viridiplantae</taxon>
        <taxon>Streptophyta</taxon>
        <taxon>Embryophyta</taxon>
        <taxon>Tracheophyta</taxon>
        <taxon>Spermatophyta</taxon>
        <taxon>Magnoliopsida</taxon>
        <taxon>Magnoliidae</taxon>
        <taxon>Laurales</taxon>
        <taxon>Lauraceae</taxon>
        <taxon>Persea</taxon>
    </lineage>
</organism>
<sequence length="326" mass="35829">MHCITIVTEAPQPPIQEELQQEQTDAAIEIPPSIPPVNSPFVHSSDLTIAHSEARSIESISRTNMEVEEIVRIEMSSPALVIPERIEEAPALEGSVPVPLVHKEIAGSTEDLRIVEHSLVVQEGLDVNTINDPADVQLQPEETSEACLIMWEGDETVQLPSTEPSDTLVQAETVDTSMNKEAALTEDCPIVVDSGETILEPPVQSSETPDDAAFELVPSPALLKEQKDTVKIMLHGITHTLTNGNLNQLSNYGRVANNIFGMNWEQLDIRPLRAIFDELFVYLESLKDLSSLSPIGLFQQEVGQRLTSLRGQLAVRRQELDVPVTA</sequence>
<keyword evidence="2" id="KW-1185">Reference proteome</keyword>
<accession>A0ACC2LH53</accession>
<evidence type="ECO:0000313" key="1">
    <source>
        <dbReference type="EMBL" id="KAJ8632663.1"/>
    </source>
</evidence>
<gene>
    <name evidence="1" type="ORF">MRB53_025999</name>
</gene>
<protein>
    <submittedName>
        <fullName evidence="1">Uncharacterized protein</fullName>
    </submittedName>
</protein>
<evidence type="ECO:0000313" key="2">
    <source>
        <dbReference type="Proteomes" id="UP001234297"/>
    </source>
</evidence>
<dbReference type="EMBL" id="CM056816">
    <property type="protein sequence ID" value="KAJ8632663.1"/>
    <property type="molecule type" value="Genomic_DNA"/>
</dbReference>